<reference evidence="2" key="1">
    <citation type="submission" date="2008-07" db="EMBL/GenBank/DDBJ databases">
        <title>Annotation of Ajellomyces capsulatus strain H88.</title>
        <authorList>
            <person name="Champion M."/>
            <person name="Cuomo C."/>
            <person name="Ma L.-J."/>
            <person name="Henn M.R."/>
            <person name="Sil A."/>
            <person name="Goldman B."/>
            <person name="Young S.K."/>
            <person name="Kodira C.D."/>
            <person name="Zeng Q."/>
            <person name="Koehrsen M."/>
            <person name="Alvarado L."/>
            <person name="Berlin A."/>
            <person name="Borenstein D."/>
            <person name="Chen Z."/>
            <person name="Engels R."/>
            <person name="Freedman E."/>
            <person name="Gellesch M."/>
            <person name="Goldberg J."/>
            <person name="Griggs A."/>
            <person name="Gujja S."/>
            <person name="Heiman D."/>
            <person name="Hepburn T."/>
            <person name="Howarth C."/>
            <person name="Jen D."/>
            <person name="Larson L."/>
            <person name="Lewis B."/>
            <person name="Mehta T."/>
            <person name="Park D."/>
            <person name="Pearson M."/>
            <person name="Roberts A."/>
            <person name="Saif S."/>
            <person name="Shea T."/>
            <person name="Shenoy N."/>
            <person name="Sisk P."/>
            <person name="Stolte C."/>
            <person name="Sykes S."/>
            <person name="Walk T."/>
            <person name="White J."/>
            <person name="Yandava C."/>
            <person name="Klein B."/>
            <person name="McEwen J.G."/>
            <person name="Puccia R."/>
            <person name="Goldman G.H."/>
            <person name="Felipe M.S."/>
            <person name="Nino-Vega G."/>
            <person name="San-Blas G."/>
            <person name="Taylor J."/>
            <person name="Mendoza L."/>
            <person name="Galagan J."/>
            <person name="Nusbaum C."/>
            <person name="Birren B."/>
        </authorList>
    </citation>
    <scope>NUCLEOTIDE SEQUENCE [LARGE SCALE GENOMIC DNA]</scope>
    <source>
        <strain evidence="2">H88</strain>
    </source>
</reference>
<dbReference type="EMBL" id="DS990638">
    <property type="protein sequence ID" value="EGC45104.1"/>
    <property type="molecule type" value="Genomic_DNA"/>
</dbReference>
<sequence length="167" mass="19000">MAFSEQRKDWDPPTQRVQAQRCITPSPGALKISTLGNRFWTRPSLGVAELLQTEGLISASTRALKDWVARHKTNYRIISRLVVPFRAGVVAPQPAWDIETTTWSRISSGELTRMWHEQESGETHQRWAYGERVSAPEPTIGRRVVQLWELVRPLLRALLSFEGGDPL</sequence>
<protein>
    <submittedName>
        <fullName evidence="1">Uncharacterized protein</fullName>
    </submittedName>
</protein>
<gene>
    <name evidence="1" type="ORF">HCEG_04319</name>
</gene>
<dbReference type="OMA" id="RWAYGER"/>
<dbReference type="Proteomes" id="UP000008142">
    <property type="component" value="Unassembled WGS sequence"/>
</dbReference>
<dbReference type="OrthoDB" id="10414429at2759"/>
<organism evidence="2">
    <name type="scientific">Ajellomyces capsulatus (strain H88)</name>
    <name type="common">Darling's disease fungus</name>
    <name type="synonym">Histoplasma capsulatum</name>
    <dbReference type="NCBI Taxonomy" id="544711"/>
    <lineage>
        <taxon>Eukaryota</taxon>
        <taxon>Fungi</taxon>
        <taxon>Dikarya</taxon>
        <taxon>Ascomycota</taxon>
        <taxon>Pezizomycotina</taxon>
        <taxon>Eurotiomycetes</taxon>
        <taxon>Eurotiomycetidae</taxon>
        <taxon>Onygenales</taxon>
        <taxon>Ajellomycetaceae</taxon>
        <taxon>Histoplasma</taxon>
    </lineage>
</organism>
<dbReference type="HOGENOM" id="CLU_1643225_0_0_1"/>
<name>F0UGA9_AJEC8</name>
<evidence type="ECO:0000313" key="2">
    <source>
        <dbReference type="Proteomes" id="UP000008142"/>
    </source>
</evidence>
<proteinExistence type="predicted"/>
<accession>F0UGA9</accession>
<evidence type="ECO:0000313" key="1">
    <source>
        <dbReference type="EMBL" id="EGC45104.1"/>
    </source>
</evidence>
<dbReference type="AlphaFoldDB" id="F0UGA9"/>